<dbReference type="AlphaFoldDB" id="A0A7L6N6U6"/>
<reference evidence="2 3" key="1">
    <citation type="submission" date="2020-04" db="EMBL/GenBank/DDBJ databases">
        <authorList>
            <person name="Zheng R.K."/>
            <person name="Sun C.M."/>
        </authorList>
    </citation>
    <scope>NUCLEOTIDE SEQUENCE [LARGE SCALE GENOMIC DNA]</scope>
    <source>
        <strain evidence="3">zrk29</strain>
    </source>
</reference>
<dbReference type="PROSITE" id="PS51257">
    <property type="entry name" value="PROKAR_LIPOPROTEIN"/>
    <property type="match status" value="1"/>
</dbReference>
<gene>
    <name evidence="2" type="ORF">HF295_05255</name>
</gene>
<proteinExistence type="predicted"/>
<evidence type="ECO:0000313" key="2">
    <source>
        <dbReference type="EMBL" id="QLY40299.1"/>
    </source>
</evidence>
<accession>A0A7L6N6U6</accession>
<evidence type="ECO:0000256" key="1">
    <source>
        <dbReference type="SAM" id="SignalP"/>
    </source>
</evidence>
<dbReference type="EMBL" id="CP051151">
    <property type="protein sequence ID" value="QLY40299.1"/>
    <property type="molecule type" value="Genomic_DNA"/>
</dbReference>
<protein>
    <recommendedName>
        <fullName evidence="4">Lipoprotein</fullName>
    </recommendedName>
</protein>
<dbReference type="KEGG" id="tbk:HF295_05255"/>
<keyword evidence="1" id="KW-0732">Signal</keyword>
<feature type="chain" id="PRO_5029511633" description="Lipoprotein" evidence="1">
    <location>
        <begin position="22"/>
        <end position="153"/>
    </location>
</feature>
<organism evidence="2 3">
    <name type="scientific">Hujiaoplasma nucleasis</name>
    <dbReference type="NCBI Taxonomy" id="2725268"/>
    <lineage>
        <taxon>Bacteria</taxon>
        <taxon>Bacillati</taxon>
        <taxon>Mycoplasmatota</taxon>
        <taxon>Mollicutes</taxon>
        <taxon>Candidatus Izemoplasmatales</taxon>
        <taxon>Hujiaoplasmataceae</taxon>
        <taxon>Hujiaoplasma</taxon>
    </lineage>
</organism>
<dbReference type="Proteomes" id="UP000512167">
    <property type="component" value="Chromosome"/>
</dbReference>
<feature type="signal peptide" evidence="1">
    <location>
        <begin position="1"/>
        <end position="21"/>
    </location>
</feature>
<dbReference type="RefSeq" id="WP_312031126.1">
    <property type="nucleotide sequence ID" value="NZ_CP051151.1"/>
</dbReference>
<name>A0A7L6N6U6_9MOLU</name>
<evidence type="ECO:0000313" key="3">
    <source>
        <dbReference type="Proteomes" id="UP000512167"/>
    </source>
</evidence>
<keyword evidence="3" id="KW-1185">Reference proteome</keyword>
<sequence>MKKLLMSLSILGLMFVLISCSQDPTESPQYSTEDITLSSFQVVQERFFDAGYTLVEEDNFIDEKNSTQADYSLEQWQAYGAVKVYVVYDSNGIAKAVIIDFETQTKAEEFVLSMFGTLGDIDDGFKGSDLIYDYYLVYPLDKWTEVINAFQGQ</sequence>
<evidence type="ECO:0008006" key="4">
    <source>
        <dbReference type="Google" id="ProtNLM"/>
    </source>
</evidence>